<protein>
    <submittedName>
        <fullName evidence="2">Extracellular solute-binding protein, family 3</fullName>
    </submittedName>
</protein>
<dbReference type="Pfam" id="PF00497">
    <property type="entry name" value="SBP_bac_3"/>
    <property type="match status" value="1"/>
</dbReference>
<evidence type="ECO:0000313" key="3">
    <source>
        <dbReference type="Proteomes" id="UP000011651"/>
    </source>
</evidence>
<organism evidence="2 3">
    <name type="scientific">Vreelandella titanicae BH1</name>
    <dbReference type="NCBI Taxonomy" id="1204738"/>
    <lineage>
        <taxon>Bacteria</taxon>
        <taxon>Pseudomonadati</taxon>
        <taxon>Pseudomonadota</taxon>
        <taxon>Gammaproteobacteria</taxon>
        <taxon>Oceanospirillales</taxon>
        <taxon>Halomonadaceae</taxon>
        <taxon>Vreelandella</taxon>
    </lineage>
</organism>
<evidence type="ECO:0000259" key="1">
    <source>
        <dbReference type="SMART" id="SM00062"/>
    </source>
</evidence>
<dbReference type="Gene3D" id="3.40.190.10">
    <property type="entry name" value="Periplasmic binding protein-like II"/>
    <property type="match status" value="2"/>
</dbReference>
<name>L9UB61_9GAMM</name>
<sequence>MISNTDRTAMGLAQPSLRPVYRQPLTRLMATLCLWLAIVASGQADEPDTLAALTFITEEYPPYNYIDNQQLTGISIDLLEAIFAATETPLSRNDVRHYPWIRGYELARSQPNTVLFSTTRTPSREVNFHWVGPIAQDRVVLLAHRDAPIVVDSLAQAIDRGLTVAVIREDIGAQALLEAGYPEHLLVSAIDNRSALNMLTRGRVDLWAYSQNVAGWIAESEGYPKDILTPTHTLSESSLYFAINKATDPRLVALMQQALNRVQAGRVER</sequence>
<reference evidence="2 3" key="1">
    <citation type="journal article" date="2013" name="Genome Announc.">
        <title>Draft Genome of the Marine Gammaproteobacterium Halomonas titanicae.</title>
        <authorList>
            <person name="Sanchez-Porro C."/>
            <person name="de la Haba R.R."/>
            <person name="Cruz-Hernandez N."/>
            <person name="Gonzalez J.M."/>
            <person name="Reyes-Guirao C."/>
            <person name="Navarro-Sampedro L."/>
            <person name="Carballo M."/>
            <person name="Ventosa A."/>
        </authorList>
    </citation>
    <scope>NUCLEOTIDE SEQUENCE [LARGE SCALE GENOMIC DNA]</scope>
    <source>
        <strain evidence="2 3">BH1</strain>
    </source>
</reference>
<proteinExistence type="predicted"/>
<dbReference type="SUPFAM" id="SSF53850">
    <property type="entry name" value="Periplasmic binding protein-like II"/>
    <property type="match status" value="1"/>
</dbReference>
<dbReference type="PANTHER" id="PTHR38834">
    <property type="entry name" value="PERIPLASMIC SUBSTRATE BINDING PROTEIN FAMILY 3"/>
    <property type="match status" value="1"/>
</dbReference>
<dbReference type="Proteomes" id="UP000011651">
    <property type="component" value="Unassembled WGS sequence"/>
</dbReference>
<dbReference type="PANTHER" id="PTHR38834:SF3">
    <property type="entry name" value="SOLUTE-BINDING PROTEIN FAMILY 3_N-TERMINAL DOMAIN-CONTAINING PROTEIN"/>
    <property type="match status" value="1"/>
</dbReference>
<dbReference type="SMART" id="SM00062">
    <property type="entry name" value="PBPb"/>
    <property type="match status" value="1"/>
</dbReference>
<dbReference type="InterPro" id="IPR001638">
    <property type="entry name" value="Solute-binding_3/MltF_N"/>
</dbReference>
<dbReference type="PATRIC" id="fig|1204738.3.peg.2763"/>
<accession>L9UB61</accession>
<comment type="caution">
    <text evidence="2">The sequence shown here is derived from an EMBL/GenBank/DDBJ whole genome shotgun (WGS) entry which is preliminary data.</text>
</comment>
<dbReference type="AlphaFoldDB" id="L9UB61"/>
<feature type="domain" description="Solute-binding protein family 3/N-terminal" evidence="1">
    <location>
        <begin position="52"/>
        <end position="269"/>
    </location>
</feature>
<evidence type="ECO:0000313" key="2">
    <source>
        <dbReference type="EMBL" id="ELY21453.1"/>
    </source>
</evidence>
<dbReference type="EMBL" id="AOPO01000006">
    <property type="protein sequence ID" value="ELY21453.1"/>
    <property type="molecule type" value="Genomic_DNA"/>
</dbReference>
<gene>
    <name evidence="2" type="ORF">HALTITAN_1839</name>
</gene>